<protein>
    <recommendedName>
        <fullName evidence="1">ABM domain-containing protein</fullName>
    </recommendedName>
</protein>
<reference evidence="2 3" key="1">
    <citation type="journal article" date="2016" name="Mol. Biol. Evol.">
        <title>Comparative Genomics of Early-Diverging Mushroom-Forming Fungi Provides Insights into the Origins of Lignocellulose Decay Capabilities.</title>
        <authorList>
            <person name="Nagy L.G."/>
            <person name="Riley R."/>
            <person name="Tritt A."/>
            <person name="Adam C."/>
            <person name="Daum C."/>
            <person name="Floudas D."/>
            <person name="Sun H."/>
            <person name="Yadav J.S."/>
            <person name="Pangilinan J."/>
            <person name="Larsson K.H."/>
            <person name="Matsuura K."/>
            <person name="Barry K."/>
            <person name="Labutti K."/>
            <person name="Kuo R."/>
            <person name="Ohm R.A."/>
            <person name="Bhattacharya S.S."/>
            <person name="Shirouzu T."/>
            <person name="Yoshinaga Y."/>
            <person name="Martin F.M."/>
            <person name="Grigoriev I.V."/>
            <person name="Hibbett D.S."/>
        </authorList>
    </citation>
    <scope>NUCLEOTIDE SEQUENCE [LARGE SCALE GENOMIC DNA]</scope>
    <source>
        <strain evidence="2 3">HHB12029</strain>
    </source>
</reference>
<dbReference type="OrthoDB" id="10011777at2759"/>
<evidence type="ECO:0000313" key="3">
    <source>
        <dbReference type="Proteomes" id="UP000077266"/>
    </source>
</evidence>
<evidence type="ECO:0000313" key="2">
    <source>
        <dbReference type="EMBL" id="KZV99981.1"/>
    </source>
</evidence>
<organism evidence="2 3">
    <name type="scientific">Exidia glandulosa HHB12029</name>
    <dbReference type="NCBI Taxonomy" id="1314781"/>
    <lineage>
        <taxon>Eukaryota</taxon>
        <taxon>Fungi</taxon>
        <taxon>Dikarya</taxon>
        <taxon>Basidiomycota</taxon>
        <taxon>Agaricomycotina</taxon>
        <taxon>Agaricomycetes</taxon>
        <taxon>Auriculariales</taxon>
        <taxon>Exidiaceae</taxon>
        <taxon>Exidia</taxon>
    </lineage>
</organism>
<dbReference type="InterPro" id="IPR007138">
    <property type="entry name" value="ABM_dom"/>
</dbReference>
<gene>
    <name evidence="2" type="ORF">EXIGLDRAFT_831060</name>
</gene>
<dbReference type="PANTHER" id="PTHR40624:SF1">
    <property type="entry name" value="BIOSYNTHESIS MONOOXYGENASE, PUTATIVE (AFU_ORTHOLOGUE AFUA_1G12025)-RELATED"/>
    <property type="match status" value="1"/>
</dbReference>
<feature type="domain" description="ABM" evidence="1">
    <location>
        <begin position="6"/>
        <end position="101"/>
    </location>
</feature>
<dbReference type="PANTHER" id="PTHR40624">
    <property type="entry name" value="BIOSYNTHESIS MONOOXYGENASE, PUTATIVE (AFU_ORTHOLOGUE AFUA_1G12025)-RELATED"/>
    <property type="match status" value="1"/>
</dbReference>
<dbReference type="AlphaFoldDB" id="A0A165MZF4"/>
<dbReference type="Proteomes" id="UP000077266">
    <property type="component" value="Unassembled WGS sequence"/>
</dbReference>
<dbReference type="SUPFAM" id="SSF54909">
    <property type="entry name" value="Dimeric alpha+beta barrel"/>
    <property type="match status" value="1"/>
</dbReference>
<sequence>MPAGDITVYAFLEAAEGKADELLETLSKAQAYAENHEPGCLQYRISVDPKNKNLVCVFEVYKDQAALDEHIASQVSKNNVAFYAARGLVRPLEEMDIRIHTEYRK</sequence>
<dbReference type="PROSITE" id="PS51725">
    <property type="entry name" value="ABM"/>
    <property type="match status" value="1"/>
</dbReference>
<dbReference type="EMBL" id="KV425904">
    <property type="protein sequence ID" value="KZV99981.1"/>
    <property type="molecule type" value="Genomic_DNA"/>
</dbReference>
<proteinExistence type="predicted"/>
<evidence type="ECO:0000259" key="1">
    <source>
        <dbReference type="PROSITE" id="PS51725"/>
    </source>
</evidence>
<dbReference type="Gene3D" id="3.30.70.100">
    <property type="match status" value="1"/>
</dbReference>
<keyword evidence="3" id="KW-1185">Reference proteome</keyword>
<dbReference type="InParanoid" id="A0A165MZF4"/>
<dbReference type="InterPro" id="IPR011008">
    <property type="entry name" value="Dimeric_a/b-barrel"/>
</dbReference>
<dbReference type="STRING" id="1314781.A0A165MZF4"/>
<accession>A0A165MZF4</accession>
<dbReference type="Pfam" id="PF03992">
    <property type="entry name" value="ABM"/>
    <property type="match status" value="1"/>
</dbReference>
<name>A0A165MZF4_EXIGL</name>